<dbReference type="PANTHER" id="PTHR42643:SF38">
    <property type="entry name" value="IONOTROPIC RECEPTOR 100A"/>
    <property type="match status" value="1"/>
</dbReference>
<evidence type="ECO:0000256" key="9">
    <source>
        <dbReference type="SAM" id="SignalP"/>
    </source>
</evidence>
<keyword evidence="2" id="KW-1003">Cell membrane</keyword>
<feature type="signal peptide" evidence="9">
    <location>
        <begin position="1"/>
        <end position="22"/>
    </location>
</feature>
<sequence>MLQILFVFWTLCSLLKLSPSFCETPQFDVHAEREFLNFAFAVSKKIAKISNLSTIHVVNFNTDIPLGNFFKRLHHEPLLTVSVDQSNAKSFFNNDQSKNVLFFVNSLSEIFSLILNSPSYYDRFVIKNESQGGQTSSLKTYKLPKYCIGMGTSDFRIGPQSKDFCDFNLFISSEELQDGSVLTDRTFNHTRGLFMNELWNHKNYIIIAILGSQKEWFHDVRSSIKLEERYPDQNLSDTEMERNTYRYLSFTFQFFWRFFKGQKITICCECTCHWYDPFGKILFRYPDGSGRDFFEGTKQKLIGRYVFDGVGKMTKEIYETFEWEALLHDATDFMLMDTDDFSLFFVDSLGFDIDQKYDINLHVLTPDFSFGILDESLFDHTTAVDTCTVCLATPRSGFIPQYLAPFNCFTHTVWFLVITTVVAILLVQIVFQYSQHTAFRGLYSEQDASAFEATSAALTVYAYFICGSPFRVLLGRFVTGRIIFLVLAFAALIIGTVFTNGMVTLLSERVRYANIDTIDELRRSDILIQSQDMNIQAEFLDEYAEYSELSRKLITSSGYYSALIEEMFIGHKRFAGTYEYYNLTTGYRLTGTEDQAYTNRVQQILKSFTLAAESDAFIFSIPNFLISHQNFWVQPKGALRPVQYHHVKECFLTYPMTFRILKNSIYYDALSRRISQFVESGLVKNLQFLYEGDWRHFSAPEFNQDLPRVFDLRDLQLAFIGLSLGLLVSYFVFVGELLTDLLKH</sequence>
<dbReference type="Gene3D" id="1.10.287.70">
    <property type="match status" value="1"/>
</dbReference>
<feature type="transmembrane region" description="Helical" evidence="8">
    <location>
        <begin position="717"/>
        <end position="738"/>
    </location>
</feature>
<reference evidence="10" key="1">
    <citation type="submission" date="2021-12" db="EMBL/GenBank/DDBJ databases">
        <authorList>
            <person name="King R."/>
        </authorList>
    </citation>
    <scope>NUCLEOTIDE SEQUENCE</scope>
</reference>
<evidence type="ECO:0000313" key="10">
    <source>
        <dbReference type="EMBL" id="CAH0382975.1"/>
    </source>
</evidence>
<organism evidence="10 11">
    <name type="scientific">Bemisia tabaci</name>
    <name type="common">Sweetpotato whitefly</name>
    <name type="synonym">Aleurodes tabaci</name>
    <dbReference type="NCBI Taxonomy" id="7038"/>
    <lineage>
        <taxon>Eukaryota</taxon>
        <taxon>Metazoa</taxon>
        <taxon>Ecdysozoa</taxon>
        <taxon>Arthropoda</taxon>
        <taxon>Hexapoda</taxon>
        <taxon>Insecta</taxon>
        <taxon>Pterygota</taxon>
        <taxon>Neoptera</taxon>
        <taxon>Paraneoptera</taxon>
        <taxon>Hemiptera</taxon>
        <taxon>Sternorrhyncha</taxon>
        <taxon>Aleyrodoidea</taxon>
        <taxon>Aleyrodidae</taxon>
        <taxon>Aleyrodinae</taxon>
        <taxon>Bemisia</taxon>
    </lineage>
</organism>
<name>A0A9P0A2U2_BEMTA</name>
<dbReference type="PANTHER" id="PTHR42643">
    <property type="entry name" value="IONOTROPIC RECEPTOR 20A-RELATED"/>
    <property type="match status" value="1"/>
</dbReference>
<dbReference type="Proteomes" id="UP001152759">
    <property type="component" value="Chromosome 10"/>
</dbReference>
<accession>A0A9P0A2U2</accession>
<evidence type="ECO:0000313" key="11">
    <source>
        <dbReference type="Proteomes" id="UP001152759"/>
    </source>
</evidence>
<dbReference type="EMBL" id="OU963871">
    <property type="protein sequence ID" value="CAH0382975.1"/>
    <property type="molecule type" value="Genomic_DNA"/>
</dbReference>
<keyword evidence="11" id="KW-1185">Reference proteome</keyword>
<feature type="transmembrane region" description="Helical" evidence="8">
    <location>
        <begin position="482"/>
        <end position="506"/>
    </location>
</feature>
<feature type="chain" id="PRO_5040229783" description="Ionotropic receptor" evidence="9">
    <location>
        <begin position="23"/>
        <end position="744"/>
    </location>
</feature>
<evidence type="ECO:0000256" key="2">
    <source>
        <dbReference type="ARBA" id="ARBA00022475"/>
    </source>
</evidence>
<comment type="subcellular location">
    <subcellularLocation>
        <location evidence="1">Cell membrane</location>
        <topology evidence="1">Multi-pass membrane protein</topology>
    </subcellularLocation>
</comment>
<feature type="transmembrane region" description="Helical" evidence="8">
    <location>
        <begin position="451"/>
        <end position="470"/>
    </location>
</feature>
<evidence type="ECO:0000256" key="1">
    <source>
        <dbReference type="ARBA" id="ARBA00004651"/>
    </source>
</evidence>
<evidence type="ECO:0008006" key="12">
    <source>
        <dbReference type="Google" id="ProtNLM"/>
    </source>
</evidence>
<keyword evidence="5 8" id="KW-0472">Membrane</keyword>
<keyword evidence="3 8" id="KW-0812">Transmembrane</keyword>
<evidence type="ECO:0000256" key="6">
    <source>
        <dbReference type="ARBA" id="ARBA00023170"/>
    </source>
</evidence>
<evidence type="ECO:0000256" key="3">
    <source>
        <dbReference type="ARBA" id="ARBA00022692"/>
    </source>
</evidence>
<evidence type="ECO:0000256" key="4">
    <source>
        <dbReference type="ARBA" id="ARBA00022989"/>
    </source>
</evidence>
<dbReference type="InterPro" id="IPR052192">
    <property type="entry name" value="Insect_Ionotropic_Sensory_Rcpt"/>
</dbReference>
<gene>
    <name evidence="10" type="ORF">BEMITA_LOCUS2464</name>
</gene>
<keyword evidence="6" id="KW-0675">Receptor</keyword>
<evidence type="ECO:0000256" key="7">
    <source>
        <dbReference type="ARBA" id="ARBA00023180"/>
    </source>
</evidence>
<evidence type="ECO:0000256" key="5">
    <source>
        <dbReference type="ARBA" id="ARBA00023136"/>
    </source>
</evidence>
<keyword evidence="4 8" id="KW-1133">Transmembrane helix</keyword>
<proteinExistence type="predicted"/>
<dbReference type="GO" id="GO:0005886">
    <property type="term" value="C:plasma membrane"/>
    <property type="evidence" value="ECO:0007669"/>
    <property type="project" value="UniProtKB-SubCell"/>
</dbReference>
<keyword evidence="9" id="KW-0732">Signal</keyword>
<protein>
    <recommendedName>
        <fullName evidence="12">Ionotropic receptor</fullName>
    </recommendedName>
</protein>
<keyword evidence="7" id="KW-0325">Glycoprotein</keyword>
<evidence type="ECO:0000256" key="8">
    <source>
        <dbReference type="SAM" id="Phobius"/>
    </source>
</evidence>
<dbReference type="AlphaFoldDB" id="A0A9P0A2U2"/>
<feature type="transmembrane region" description="Helical" evidence="8">
    <location>
        <begin position="413"/>
        <end position="431"/>
    </location>
</feature>